<dbReference type="Proteomes" id="UP000615446">
    <property type="component" value="Unassembled WGS sequence"/>
</dbReference>
<evidence type="ECO:0000313" key="2">
    <source>
        <dbReference type="Proteomes" id="UP000615446"/>
    </source>
</evidence>
<reference evidence="1" key="1">
    <citation type="submission" date="2019-10" db="EMBL/GenBank/DDBJ databases">
        <title>Conservation and host-specific expression of non-tandemly repeated heterogenous ribosome RNA gene in arbuscular mycorrhizal fungi.</title>
        <authorList>
            <person name="Maeda T."/>
            <person name="Kobayashi Y."/>
            <person name="Nakagawa T."/>
            <person name="Ezawa T."/>
            <person name="Yamaguchi K."/>
            <person name="Bino T."/>
            <person name="Nishimoto Y."/>
            <person name="Shigenobu S."/>
            <person name="Kawaguchi M."/>
        </authorList>
    </citation>
    <scope>NUCLEOTIDE SEQUENCE</scope>
    <source>
        <strain evidence="1">HR1</strain>
    </source>
</reference>
<dbReference type="AlphaFoldDB" id="A0A8H3QA38"/>
<accession>A0A8H3QA38</accession>
<gene>
    <name evidence="1" type="ORF">RCL2_000055500</name>
</gene>
<organism evidence="1 2">
    <name type="scientific">Rhizophagus clarus</name>
    <dbReference type="NCBI Taxonomy" id="94130"/>
    <lineage>
        <taxon>Eukaryota</taxon>
        <taxon>Fungi</taxon>
        <taxon>Fungi incertae sedis</taxon>
        <taxon>Mucoromycota</taxon>
        <taxon>Glomeromycotina</taxon>
        <taxon>Glomeromycetes</taxon>
        <taxon>Glomerales</taxon>
        <taxon>Glomeraceae</taxon>
        <taxon>Rhizophagus</taxon>
    </lineage>
</organism>
<protein>
    <submittedName>
        <fullName evidence="1">Uncharacterized protein</fullName>
    </submittedName>
</protein>
<dbReference type="EMBL" id="BLAL01000005">
    <property type="protein sequence ID" value="GES73010.1"/>
    <property type="molecule type" value="Genomic_DNA"/>
</dbReference>
<name>A0A8H3QA38_9GLOM</name>
<evidence type="ECO:0000313" key="1">
    <source>
        <dbReference type="EMBL" id="GES73010.1"/>
    </source>
</evidence>
<comment type="caution">
    <text evidence="1">The sequence shown here is derived from an EMBL/GenBank/DDBJ whole genome shotgun (WGS) entry which is preliminary data.</text>
</comment>
<proteinExistence type="predicted"/>
<sequence>MQFNLYSTEIKKFDLNYNCQIFRLGMLPVFMDEPDLKNVTRLLGQTELKKYKLERVVIFFRLLAFLDELDLGILLDFRFEML</sequence>